<evidence type="ECO:0000256" key="1">
    <source>
        <dbReference type="SAM" id="MobiDB-lite"/>
    </source>
</evidence>
<feature type="compositionally biased region" description="Basic and acidic residues" evidence="1">
    <location>
        <begin position="77"/>
        <end position="90"/>
    </location>
</feature>
<feature type="region of interest" description="Disordered" evidence="1">
    <location>
        <begin position="66"/>
        <end position="96"/>
    </location>
</feature>
<proteinExistence type="predicted"/>
<dbReference type="AlphaFoldDB" id="A0AAV2GD28"/>
<dbReference type="Proteomes" id="UP001497516">
    <property type="component" value="Chromosome 8"/>
</dbReference>
<name>A0AAV2GD28_9ROSI</name>
<sequence>MQFPNIRSLTARNMKLGRLYSLMASQADADAIMLSPRALMALSSSHSIGKGRCFSIQFHHCDGMMKEVSDGDDEDDGRAHGTVERNDDGLAVKNNN</sequence>
<evidence type="ECO:0000313" key="3">
    <source>
        <dbReference type="Proteomes" id="UP001497516"/>
    </source>
</evidence>
<evidence type="ECO:0000313" key="2">
    <source>
        <dbReference type="EMBL" id="CAL1408117.1"/>
    </source>
</evidence>
<accession>A0AAV2GD28</accession>
<reference evidence="2 3" key="1">
    <citation type="submission" date="2024-04" db="EMBL/GenBank/DDBJ databases">
        <authorList>
            <person name="Fracassetti M."/>
        </authorList>
    </citation>
    <scope>NUCLEOTIDE SEQUENCE [LARGE SCALE GENOMIC DNA]</scope>
</reference>
<protein>
    <submittedName>
        <fullName evidence="2">Uncharacterized protein</fullName>
    </submittedName>
</protein>
<dbReference type="EMBL" id="OZ034821">
    <property type="protein sequence ID" value="CAL1408117.1"/>
    <property type="molecule type" value="Genomic_DNA"/>
</dbReference>
<gene>
    <name evidence="2" type="ORF">LTRI10_LOCUS47739</name>
</gene>
<keyword evidence="3" id="KW-1185">Reference proteome</keyword>
<organism evidence="2 3">
    <name type="scientific">Linum trigynum</name>
    <dbReference type="NCBI Taxonomy" id="586398"/>
    <lineage>
        <taxon>Eukaryota</taxon>
        <taxon>Viridiplantae</taxon>
        <taxon>Streptophyta</taxon>
        <taxon>Embryophyta</taxon>
        <taxon>Tracheophyta</taxon>
        <taxon>Spermatophyta</taxon>
        <taxon>Magnoliopsida</taxon>
        <taxon>eudicotyledons</taxon>
        <taxon>Gunneridae</taxon>
        <taxon>Pentapetalae</taxon>
        <taxon>rosids</taxon>
        <taxon>fabids</taxon>
        <taxon>Malpighiales</taxon>
        <taxon>Linaceae</taxon>
        <taxon>Linum</taxon>
    </lineage>
</organism>